<evidence type="ECO:0000259" key="1">
    <source>
        <dbReference type="Pfam" id="PF13392"/>
    </source>
</evidence>
<dbReference type="GeneID" id="77949825"/>
<dbReference type="SUPFAM" id="SSF54060">
    <property type="entry name" value="His-Me finger endonucleases"/>
    <property type="match status" value="1"/>
</dbReference>
<dbReference type="EMBL" id="LC553735">
    <property type="protein sequence ID" value="BCG45156.1"/>
    <property type="molecule type" value="Genomic_DNA"/>
</dbReference>
<feature type="domain" description="HNH nuclease" evidence="1">
    <location>
        <begin position="54"/>
        <end position="96"/>
    </location>
</feature>
<dbReference type="InterPro" id="IPR044925">
    <property type="entry name" value="His-Me_finger_sf"/>
</dbReference>
<accession>A0A6J4EJ83</accession>
<keyword evidence="3" id="KW-1185">Reference proteome</keyword>
<dbReference type="Gene3D" id="3.90.75.20">
    <property type="match status" value="1"/>
</dbReference>
<dbReference type="Pfam" id="PF13392">
    <property type="entry name" value="HNH_3"/>
    <property type="match status" value="1"/>
</dbReference>
<protein>
    <submittedName>
        <fullName evidence="2">Baseplate wedge subunit</fullName>
    </submittedName>
</protein>
<dbReference type="RefSeq" id="YP_010673528.1">
    <property type="nucleotide sequence ID" value="NC_070985.1"/>
</dbReference>
<sequence>MKDIDPSIKEALDYDPLTGDFRWVKTYGKGHKGSIAGSVNTNGYLRIIYKGVRYYAHRLAYWWDTGLLPEEVDHIDRNRLNNKRENLRGTTRSGNGLNKIAQSNNLSTGVIGVTLHRRKSGSIAYRAVFKSKHIGLFSTVEEASKAYNKVKETYINDNQSFTN</sequence>
<evidence type="ECO:0000313" key="2">
    <source>
        <dbReference type="EMBL" id="BCG45156.1"/>
    </source>
</evidence>
<evidence type="ECO:0000313" key="3">
    <source>
        <dbReference type="Proteomes" id="UP000504721"/>
    </source>
</evidence>
<dbReference type="Proteomes" id="UP000504721">
    <property type="component" value="Segment"/>
</dbReference>
<dbReference type="InterPro" id="IPR003615">
    <property type="entry name" value="HNH_nuc"/>
</dbReference>
<organism evidence="2 3">
    <name type="scientific">Escherichia phage O18-011</name>
    <dbReference type="NCBI Taxonomy" id="2742113"/>
    <lineage>
        <taxon>Viruses</taxon>
        <taxon>Duplodnaviria</taxon>
        <taxon>Heunggongvirae</taxon>
        <taxon>Uroviricota</taxon>
        <taxon>Caudoviricetes</taxon>
        <taxon>Mktvariviridae</taxon>
        <taxon>Gordonclarkvirinae</taxon>
        <taxon>Kuravirus</taxon>
        <taxon>Kuravirus O18011</taxon>
    </lineage>
</organism>
<reference evidence="2 3" key="1">
    <citation type="submission" date="2020-06" db="EMBL/GenBank/DDBJ databases">
        <title>Genomic and proteomic analysis of O18-011, a novel Escherichia coli phage.</title>
        <authorList>
            <person name="Shahin K."/>
            <person name="Bao H."/>
            <person name="Soleimani-Delfan A."/>
            <person name="Wang R."/>
        </authorList>
    </citation>
    <scope>NUCLEOTIDE SEQUENCE [LARGE SCALE GENOMIC DNA]</scope>
</reference>
<dbReference type="KEGG" id="vg:77949825"/>
<proteinExistence type="predicted"/>
<name>A0A6J4EJ83_9CAUD</name>